<reference evidence="3" key="1">
    <citation type="journal article" date="2013" name="Nat. Commun.">
        <title>Whole-genome sequencing of Oryza brachyantha reveals mechanisms underlying Oryza genome evolution.</title>
        <authorList>
            <person name="Chen J."/>
            <person name="Huang Q."/>
            <person name="Gao D."/>
            <person name="Wang J."/>
            <person name="Lang Y."/>
            <person name="Liu T."/>
            <person name="Li B."/>
            <person name="Bai Z."/>
            <person name="Luis Goicoechea J."/>
            <person name="Liang C."/>
            <person name="Chen C."/>
            <person name="Zhang W."/>
            <person name="Sun S."/>
            <person name="Liao Y."/>
            <person name="Zhang X."/>
            <person name="Yang L."/>
            <person name="Song C."/>
            <person name="Wang M."/>
            <person name="Shi J."/>
            <person name="Liu G."/>
            <person name="Liu J."/>
            <person name="Zhou H."/>
            <person name="Zhou W."/>
            <person name="Yu Q."/>
            <person name="An N."/>
            <person name="Chen Y."/>
            <person name="Cai Q."/>
            <person name="Wang B."/>
            <person name="Liu B."/>
            <person name="Min J."/>
            <person name="Huang Y."/>
            <person name="Wu H."/>
            <person name="Li Z."/>
            <person name="Zhang Y."/>
            <person name="Yin Y."/>
            <person name="Song W."/>
            <person name="Jiang J."/>
            <person name="Jackson S.A."/>
            <person name="Wing R.A."/>
            <person name="Wang J."/>
            <person name="Chen M."/>
        </authorList>
    </citation>
    <scope>NUCLEOTIDE SEQUENCE [LARGE SCALE GENOMIC DNA]</scope>
    <source>
        <strain evidence="3">cv. IRGC 101232</strain>
    </source>
</reference>
<evidence type="ECO:0000313" key="4">
    <source>
        <dbReference type="Proteomes" id="UP000006038"/>
    </source>
</evidence>
<dbReference type="HOGENOM" id="CLU_150288_2_1_1"/>
<dbReference type="EnsemblPlants" id="OB01G43790.1">
    <property type="protein sequence ID" value="OB01G43790.1"/>
    <property type="gene ID" value="OB01G43790"/>
</dbReference>
<dbReference type="PANTHER" id="PTHR33474:SF28">
    <property type="entry name" value="OS01G0815400 PROTEIN"/>
    <property type="match status" value="1"/>
</dbReference>
<evidence type="ECO:0000313" key="3">
    <source>
        <dbReference type="EnsemblPlants" id="OB01G43790.1"/>
    </source>
</evidence>
<feature type="region of interest" description="Disordered" evidence="1">
    <location>
        <begin position="125"/>
        <end position="144"/>
    </location>
</feature>
<protein>
    <submittedName>
        <fullName evidence="3">Uncharacterized protein</fullName>
    </submittedName>
</protein>
<organism evidence="3">
    <name type="scientific">Oryza brachyantha</name>
    <name type="common">malo sina</name>
    <dbReference type="NCBI Taxonomy" id="4533"/>
    <lineage>
        <taxon>Eukaryota</taxon>
        <taxon>Viridiplantae</taxon>
        <taxon>Streptophyta</taxon>
        <taxon>Embryophyta</taxon>
        <taxon>Tracheophyta</taxon>
        <taxon>Spermatophyta</taxon>
        <taxon>Magnoliopsida</taxon>
        <taxon>Liliopsida</taxon>
        <taxon>Poales</taxon>
        <taxon>Poaceae</taxon>
        <taxon>BOP clade</taxon>
        <taxon>Oryzoideae</taxon>
        <taxon>Oryzeae</taxon>
        <taxon>Oryzinae</taxon>
        <taxon>Oryza</taxon>
    </lineage>
</organism>
<dbReference type="Proteomes" id="UP000006038">
    <property type="component" value="Chromosome 1"/>
</dbReference>
<dbReference type="PANTHER" id="PTHR33474">
    <property type="entry name" value="TRANSMEMBRANE PROTEIN"/>
    <property type="match status" value="1"/>
</dbReference>
<evidence type="ECO:0000256" key="1">
    <source>
        <dbReference type="SAM" id="MobiDB-lite"/>
    </source>
</evidence>
<feature type="signal peptide" evidence="2">
    <location>
        <begin position="1"/>
        <end position="35"/>
    </location>
</feature>
<sequence length="144" mass="15445">MKMMEKAPRRKAQAAPPLVALLVLSCLVLLPLVSSVPLSRSMSLSNHQASVSGLEASVDQPLDGFIMAGRAVRVAPTDNAFFQKEKRSSSASRPFVQRTFSVVAAAEERNLDEVAATARMVIEVNDYPGSGANNRHDPKSPGRA</sequence>
<accession>J3L573</accession>
<name>J3L573_ORYBR</name>
<dbReference type="AlphaFoldDB" id="J3L573"/>
<dbReference type="PROSITE" id="PS51257">
    <property type="entry name" value="PROKAR_LIPOPROTEIN"/>
    <property type="match status" value="1"/>
</dbReference>
<feature type="chain" id="PRO_5003772262" evidence="2">
    <location>
        <begin position="36"/>
        <end position="144"/>
    </location>
</feature>
<evidence type="ECO:0000256" key="2">
    <source>
        <dbReference type="SAM" id="SignalP"/>
    </source>
</evidence>
<keyword evidence="4" id="KW-1185">Reference proteome</keyword>
<dbReference type="OMA" id="FPHFICV"/>
<feature type="compositionally biased region" description="Basic and acidic residues" evidence="1">
    <location>
        <begin position="134"/>
        <end position="144"/>
    </location>
</feature>
<keyword evidence="2" id="KW-0732">Signal</keyword>
<dbReference type="Gramene" id="OB01G43790.1">
    <property type="protein sequence ID" value="OB01G43790.1"/>
    <property type="gene ID" value="OB01G43790"/>
</dbReference>
<proteinExistence type="predicted"/>
<reference evidence="3" key="2">
    <citation type="submission" date="2013-04" db="UniProtKB">
        <authorList>
            <consortium name="EnsemblPlants"/>
        </authorList>
    </citation>
    <scope>IDENTIFICATION</scope>
</reference>
<dbReference type="eggNOG" id="KOG0800">
    <property type="taxonomic scope" value="Eukaryota"/>
</dbReference>